<dbReference type="RefSeq" id="WP_175413590.1">
    <property type="nucleotide sequence ID" value="NZ_BSYC01000006.1"/>
</dbReference>
<dbReference type="PANTHER" id="PTHR46558">
    <property type="entry name" value="TRACRIPTIONAL REGULATORY PROTEIN-RELATED-RELATED"/>
    <property type="match status" value="1"/>
</dbReference>
<dbReference type="InterPro" id="IPR010982">
    <property type="entry name" value="Lambda_DNA-bd_dom_sf"/>
</dbReference>
<evidence type="ECO:0000259" key="3">
    <source>
        <dbReference type="PROSITE" id="PS50943"/>
    </source>
</evidence>
<evidence type="ECO:0000256" key="1">
    <source>
        <dbReference type="ARBA" id="ARBA00023125"/>
    </source>
</evidence>
<keyword evidence="1" id="KW-0238">DNA-binding</keyword>
<proteinExistence type="predicted"/>
<evidence type="ECO:0000313" key="5">
    <source>
        <dbReference type="Proteomes" id="UP000571857"/>
    </source>
</evidence>
<dbReference type="EMBL" id="JABXJK010000048">
    <property type="protein sequence ID" value="MBA0972741.1"/>
    <property type="molecule type" value="Genomic_DNA"/>
</dbReference>
<dbReference type="GO" id="GO:0003677">
    <property type="term" value="F:DNA binding"/>
    <property type="evidence" value="ECO:0007669"/>
    <property type="project" value="UniProtKB-KW"/>
</dbReference>
<reference evidence="4 5" key="1">
    <citation type="submission" date="2020-06" db="EMBL/GenBank/DDBJ databases">
        <title>Crossreactivity between MHC class I-restricted antigens from cancer cells and an enterococcal bacteriophage.</title>
        <authorList>
            <person name="Fluckiger A."/>
            <person name="Daillere R."/>
            <person name="Sassi M."/>
            <person name="Cattoir V."/>
            <person name="Kroemer G."/>
            <person name="Zitvogel L."/>
        </authorList>
    </citation>
    <scope>NUCLEOTIDE SEQUENCE [LARGE SCALE GENOMIC DNA]</scope>
    <source>
        <strain evidence="4 5">EG4</strain>
    </source>
</reference>
<evidence type="ECO:0000256" key="2">
    <source>
        <dbReference type="SAM" id="Phobius"/>
    </source>
</evidence>
<comment type="caution">
    <text evidence="4">The sequence shown here is derived from an EMBL/GenBank/DDBJ whole genome shotgun (WGS) entry which is preliminary data.</text>
</comment>
<dbReference type="CDD" id="cd00093">
    <property type="entry name" value="HTH_XRE"/>
    <property type="match status" value="1"/>
</dbReference>
<dbReference type="SUPFAM" id="SSF47413">
    <property type="entry name" value="lambda repressor-like DNA-binding domains"/>
    <property type="match status" value="1"/>
</dbReference>
<dbReference type="SMART" id="SM00530">
    <property type="entry name" value="HTH_XRE"/>
    <property type="match status" value="1"/>
</dbReference>
<dbReference type="Pfam" id="PF01381">
    <property type="entry name" value="HTH_3"/>
    <property type="match status" value="1"/>
</dbReference>
<dbReference type="InterPro" id="IPR001387">
    <property type="entry name" value="Cro/C1-type_HTH"/>
</dbReference>
<dbReference type="Proteomes" id="UP000571857">
    <property type="component" value="Unassembled WGS sequence"/>
</dbReference>
<name>A0ABD4HNI4_ENTGA</name>
<feature type="transmembrane region" description="Helical" evidence="2">
    <location>
        <begin position="111"/>
        <end position="128"/>
    </location>
</feature>
<keyword evidence="2" id="KW-1133">Transmembrane helix</keyword>
<feature type="domain" description="HTH cro/C1-type" evidence="3">
    <location>
        <begin position="7"/>
        <end position="61"/>
    </location>
</feature>
<keyword evidence="2" id="KW-0472">Membrane</keyword>
<dbReference type="PROSITE" id="PS50943">
    <property type="entry name" value="HTH_CROC1"/>
    <property type="match status" value="1"/>
</dbReference>
<feature type="transmembrane region" description="Helical" evidence="2">
    <location>
        <begin position="83"/>
        <end position="105"/>
    </location>
</feature>
<organism evidence="4 5">
    <name type="scientific">Enterococcus gallinarum</name>
    <dbReference type="NCBI Taxonomy" id="1353"/>
    <lineage>
        <taxon>Bacteria</taxon>
        <taxon>Bacillati</taxon>
        <taxon>Bacillota</taxon>
        <taxon>Bacilli</taxon>
        <taxon>Lactobacillales</taxon>
        <taxon>Enterococcaceae</taxon>
        <taxon>Enterococcus</taxon>
    </lineage>
</organism>
<dbReference type="PANTHER" id="PTHR46558:SF15">
    <property type="entry name" value="HELIX-TURN-HELIX DOMAIN PROTEIN"/>
    <property type="match status" value="1"/>
</dbReference>
<gene>
    <name evidence="4" type="ORF">HWH42_09110</name>
</gene>
<dbReference type="Gene3D" id="1.10.260.40">
    <property type="entry name" value="lambda repressor-like DNA-binding domains"/>
    <property type="match status" value="1"/>
</dbReference>
<accession>A0ABD4HNI4</accession>
<evidence type="ECO:0000313" key="4">
    <source>
        <dbReference type="EMBL" id="MBA0972741.1"/>
    </source>
</evidence>
<sequence length="135" mass="15655">MSISEKIKVLRIEKGWSQKKLAEMLNVSSQAISNWERGQSSPDISNIIQLSDLFDITLDELIKEDINFKEELIHKNLEKKISIVLSSIILIIFIGIFGYFIFNAIKRNFKEINYFALSVSVLGIIYFIKEIQRNN</sequence>
<dbReference type="AlphaFoldDB" id="A0ABD4HNI4"/>
<keyword evidence="2" id="KW-0812">Transmembrane</keyword>
<protein>
    <submittedName>
        <fullName evidence="4">Helix-turn-helix transcriptional regulator</fullName>
    </submittedName>
</protein>